<dbReference type="AlphaFoldDB" id="A0A1E7FX44"/>
<gene>
    <name evidence="8" type="ORF">FRACYDRAFT_267365</name>
</gene>
<accession>A0A1E7FX44</accession>
<evidence type="ECO:0000256" key="6">
    <source>
        <dbReference type="SAM" id="Phobius"/>
    </source>
</evidence>
<feature type="region of interest" description="Disordered" evidence="5">
    <location>
        <begin position="217"/>
        <end position="241"/>
    </location>
</feature>
<evidence type="ECO:0000256" key="5">
    <source>
        <dbReference type="SAM" id="MobiDB-lite"/>
    </source>
</evidence>
<dbReference type="SUPFAM" id="SSF90209">
    <property type="entry name" value="Ran binding protein zinc finger-like"/>
    <property type="match status" value="1"/>
</dbReference>
<keyword evidence="6" id="KW-0472">Membrane</keyword>
<dbReference type="PROSITE" id="PS50199">
    <property type="entry name" value="ZF_RANBP2_2"/>
    <property type="match status" value="1"/>
</dbReference>
<evidence type="ECO:0000313" key="8">
    <source>
        <dbReference type="EMBL" id="OEU22706.1"/>
    </source>
</evidence>
<dbReference type="SMART" id="SM00547">
    <property type="entry name" value="ZnF_RBZ"/>
    <property type="match status" value="1"/>
</dbReference>
<organism evidence="8 9">
    <name type="scientific">Fragilariopsis cylindrus CCMP1102</name>
    <dbReference type="NCBI Taxonomy" id="635003"/>
    <lineage>
        <taxon>Eukaryota</taxon>
        <taxon>Sar</taxon>
        <taxon>Stramenopiles</taxon>
        <taxon>Ochrophyta</taxon>
        <taxon>Bacillariophyta</taxon>
        <taxon>Bacillariophyceae</taxon>
        <taxon>Bacillariophycidae</taxon>
        <taxon>Bacillariales</taxon>
        <taxon>Bacillariaceae</taxon>
        <taxon>Fragilariopsis</taxon>
    </lineage>
</organism>
<keyword evidence="2 4" id="KW-0863">Zinc-finger</keyword>
<feature type="transmembrane region" description="Helical" evidence="6">
    <location>
        <begin position="162"/>
        <end position="186"/>
    </location>
</feature>
<proteinExistence type="predicted"/>
<keyword evidence="3" id="KW-0862">Zinc</keyword>
<keyword evidence="6" id="KW-0812">Transmembrane</keyword>
<evidence type="ECO:0000259" key="7">
    <source>
        <dbReference type="PROSITE" id="PS50199"/>
    </source>
</evidence>
<dbReference type="InterPro" id="IPR036443">
    <property type="entry name" value="Znf_RanBP2_sf"/>
</dbReference>
<reference evidence="8 9" key="1">
    <citation type="submission" date="2016-09" db="EMBL/GenBank/DDBJ databases">
        <title>Extensive genetic diversity and differential bi-allelic expression allows diatom success in the polar Southern Ocean.</title>
        <authorList>
            <consortium name="DOE Joint Genome Institute"/>
            <person name="Mock T."/>
            <person name="Otillar R.P."/>
            <person name="Strauss J."/>
            <person name="Dupont C."/>
            <person name="Frickenhaus S."/>
            <person name="Maumus F."/>
            <person name="Mcmullan M."/>
            <person name="Sanges R."/>
            <person name="Schmutz J."/>
            <person name="Toseland A."/>
            <person name="Valas R."/>
            <person name="Veluchamy A."/>
            <person name="Ward B.J."/>
            <person name="Allen A."/>
            <person name="Barry K."/>
            <person name="Falciatore A."/>
            <person name="Ferrante M."/>
            <person name="Fortunato A.E."/>
            <person name="Gloeckner G."/>
            <person name="Gruber A."/>
            <person name="Hipkin R."/>
            <person name="Janech M."/>
            <person name="Kroth P."/>
            <person name="Leese F."/>
            <person name="Lindquist E."/>
            <person name="Lyon B.R."/>
            <person name="Martin J."/>
            <person name="Mayer C."/>
            <person name="Parker M."/>
            <person name="Quesneville H."/>
            <person name="Raymond J."/>
            <person name="Uhlig C."/>
            <person name="Valentin K.U."/>
            <person name="Worden A.Z."/>
            <person name="Armbrust E.V."/>
            <person name="Bowler C."/>
            <person name="Green B."/>
            <person name="Moulton V."/>
            <person name="Van Oosterhout C."/>
            <person name="Grigoriev I."/>
        </authorList>
    </citation>
    <scope>NUCLEOTIDE SEQUENCE [LARGE SCALE GENOMIC DNA]</scope>
    <source>
        <strain evidence="8 9">CCMP1102</strain>
    </source>
</reference>
<dbReference type="Proteomes" id="UP000095751">
    <property type="component" value="Unassembled WGS sequence"/>
</dbReference>
<evidence type="ECO:0000313" key="9">
    <source>
        <dbReference type="Proteomes" id="UP000095751"/>
    </source>
</evidence>
<feature type="compositionally biased region" description="Low complexity" evidence="5">
    <location>
        <begin position="217"/>
        <end position="233"/>
    </location>
</feature>
<keyword evidence="1" id="KW-0479">Metal-binding</keyword>
<keyword evidence="9" id="KW-1185">Reference proteome</keyword>
<evidence type="ECO:0000256" key="4">
    <source>
        <dbReference type="PROSITE-ProRule" id="PRU00322"/>
    </source>
</evidence>
<evidence type="ECO:0000256" key="1">
    <source>
        <dbReference type="ARBA" id="ARBA00022723"/>
    </source>
</evidence>
<dbReference type="GO" id="GO:0008270">
    <property type="term" value="F:zinc ion binding"/>
    <property type="evidence" value="ECO:0007669"/>
    <property type="project" value="UniProtKB-KW"/>
</dbReference>
<sequence length="241" mass="26926">MVHENSNNPEDHPLVYVTTAPSPALSTNERYDQTQQSQEEWTCSRCTLLNPGRKLYCIACFQRHPDLLPSVVSSDNNNHNEGENYCDDDDDDQTFAYDRQQTTITTDNDNNQDIIVVESMHIMNTNSIPVSEVYTNDILEAQGEEDPFHKKHRRRTRRKRRMVACGAAGTVAGAVLCSPVILGVIAGGTVGAAGARIISKRKERLKDERLVKERAMMAASQYPSSSSPSPAAMNRIERTKE</sequence>
<dbReference type="Gene3D" id="2.30.30.380">
    <property type="entry name" value="Zn-finger domain of Sec23/24"/>
    <property type="match status" value="1"/>
</dbReference>
<feature type="domain" description="RanBP2-type" evidence="7">
    <location>
        <begin position="37"/>
        <end position="66"/>
    </location>
</feature>
<keyword evidence="6" id="KW-1133">Transmembrane helix</keyword>
<dbReference type="KEGG" id="fcy:FRACYDRAFT_267365"/>
<dbReference type="InParanoid" id="A0A1E7FX44"/>
<evidence type="ECO:0000256" key="2">
    <source>
        <dbReference type="ARBA" id="ARBA00022771"/>
    </source>
</evidence>
<evidence type="ECO:0000256" key="3">
    <source>
        <dbReference type="ARBA" id="ARBA00022833"/>
    </source>
</evidence>
<name>A0A1E7FX44_9STRA</name>
<protein>
    <recommendedName>
        <fullName evidence="7">RanBP2-type domain-containing protein</fullName>
    </recommendedName>
</protein>
<dbReference type="EMBL" id="KV784353">
    <property type="protein sequence ID" value="OEU22706.1"/>
    <property type="molecule type" value="Genomic_DNA"/>
</dbReference>
<dbReference type="OrthoDB" id="498125at2759"/>
<dbReference type="InterPro" id="IPR001876">
    <property type="entry name" value="Znf_RanBP2"/>
</dbReference>
<dbReference type="PROSITE" id="PS01358">
    <property type="entry name" value="ZF_RANBP2_1"/>
    <property type="match status" value="1"/>
</dbReference>